<keyword evidence="2" id="KW-0732">Signal</keyword>
<accession>A0A9P8Q4C7</accession>
<protein>
    <submittedName>
        <fullName evidence="3">Uncharacterized protein</fullName>
    </submittedName>
</protein>
<comment type="caution">
    <text evidence="3">The sequence shown here is derived from an EMBL/GenBank/DDBJ whole genome shotgun (WGS) entry which is preliminary data.</text>
</comment>
<feature type="transmembrane region" description="Helical" evidence="1">
    <location>
        <begin position="69"/>
        <end position="88"/>
    </location>
</feature>
<keyword evidence="1" id="KW-0812">Transmembrane</keyword>
<proteinExistence type="predicted"/>
<evidence type="ECO:0000256" key="2">
    <source>
        <dbReference type="SAM" id="SignalP"/>
    </source>
</evidence>
<evidence type="ECO:0000313" key="4">
    <source>
        <dbReference type="Proteomes" id="UP000774326"/>
    </source>
</evidence>
<dbReference type="Proteomes" id="UP000774326">
    <property type="component" value="Unassembled WGS sequence"/>
</dbReference>
<keyword evidence="1" id="KW-1133">Transmembrane helix</keyword>
<sequence length="89" mass="9446">MLDVDEVLAVFLGLVLGFRGVDGVSEFDLDGVPSSTSSSALIDLGLLESVLELDCCTAIGNFFKFAGEILSVIILVFAIILGVLRARLR</sequence>
<reference evidence="3" key="1">
    <citation type="journal article" date="2021" name="Open Biol.">
        <title>Shared evolutionary footprints suggest mitochondrial oxidative damage underlies multiple complex I losses in fungi.</title>
        <authorList>
            <person name="Schikora-Tamarit M.A."/>
            <person name="Marcet-Houben M."/>
            <person name="Nosek J."/>
            <person name="Gabaldon T."/>
        </authorList>
    </citation>
    <scope>NUCLEOTIDE SEQUENCE</scope>
    <source>
        <strain evidence="3">CBS2887</strain>
    </source>
</reference>
<reference evidence="3" key="2">
    <citation type="submission" date="2021-01" db="EMBL/GenBank/DDBJ databases">
        <authorList>
            <person name="Schikora-Tamarit M.A."/>
        </authorList>
    </citation>
    <scope>NUCLEOTIDE SEQUENCE</scope>
    <source>
        <strain evidence="3">CBS2887</strain>
    </source>
</reference>
<organism evidence="3 4">
    <name type="scientific">Wickerhamomyces pijperi</name>
    <name type="common">Yeast</name>
    <name type="synonym">Pichia pijperi</name>
    <dbReference type="NCBI Taxonomy" id="599730"/>
    <lineage>
        <taxon>Eukaryota</taxon>
        <taxon>Fungi</taxon>
        <taxon>Dikarya</taxon>
        <taxon>Ascomycota</taxon>
        <taxon>Saccharomycotina</taxon>
        <taxon>Saccharomycetes</taxon>
        <taxon>Phaffomycetales</taxon>
        <taxon>Wickerhamomycetaceae</taxon>
        <taxon>Wickerhamomyces</taxon>
    </lineage>
</organism>
<dbReference type="EMBL" id="JAEUBG010002926">
    <property type="protein sequence ID" value="KAH3683831.1"/>
    <property type="molecule type" value="Genomic_DNA"/>
</dbReference>
<keyword evidence="1" id="KW-0472">Membrane</keyword>
<dbReference type="AlphaFoldDB" id="A0A9P8Q4C7"/>
<feature type="chain" id="PRO_5040299655" evidence="2">
    <location>
        <begin position="24"/>
        <end position="89"/>
    </location>
</feature>
<keyword evidence="4" id="KW-1185">Reference proteome</keyword>
<gene>
    <name evidence="3" type="ORF">WICPIJ_005205</name>
</gene>
<evidence type="ECO:0000313" key="3">
    <source>
        <dbReference type="EMBL" id="KAH3683831.1"/>
    </source>
</evidence>
<evidence type="ECO:0000256" key="1">
    <source>
        <dbReference type="SAM" id="Phobius"/>
    </source>
</evidence>
<feature type="signal peptide" evidence="2">
    <location>
        <begin position="1"/>
        <end position="23"/>
    </location>
</feature>
<name>A0A9P8Q4C7_WICPI</name>